<feature type="compositionally biased region" description="Polar residues" evidence="1">
    <location>
        <begin position="1"/>
        <end position="12"/>
    </location>
</feature>
<dbReference type="OrthoDB" id="3050608at2759"/>
<evidence type="ECO:0000313" key="2">
    <source>
        <dbReference type="EMBL" id="RVX74980.1"/>
    </source>
</evidence>
<accession>A0A438NGW9</accession>
<protein>
    <submittedName>
        <fullName evidence="2">Uncharacterized protein</fullName>
    </submittedName>
</protein>
<dbReference type="VEuPathDB" id="FungiDB:PV10_00428"/>
<dbReference type="Proteomes" id="UP000288859">
    <property type="component" value="Unassembled WGS sequence"/>
</dbReference>
<dbReference type="EMBL" id="NAJM01000003">
    <property type="protein sequence ID" value="RVX74980.1"/>
    <property type="molecule type" value="Genomic_DNA"/>
</dbReference>
<evidence type="ECO:0000313" key="3">
    <source>
        <dbReference type="Proteomes" id="UP000288859"/>
    </source>
</evidence>
<gene>
    <name evidence="2" type="ORF">B0A52_01257</name>
</gene>
<name>A0A438NGW9_EXOME</name>
<dbReference type="PANTHER" id="PTHR40462:SF1">
    <property type="entry name" value="EXPRESSED PROTEIN"/>
    <property type="match status" value="1"/>
</dbReference>
<organism evidence="2 3">
    <name type="scientific">Exophiala mesophila</name>
    <name type="common">Black yeast-like fungus</name>
    <dbReference type="NCBI Taxonomy" id="212818"/>
    <lineage>
        <taxon>Eukaryota</taxon>
        <taxon>Fungi</taxon>
        <taxon>Dikarya</taxon>
        <taxon>Ascomycota</taxon>
        <taxon>Pezizomycotina</taxon>
        <taxon>Eurotiomycetes</taxon>
        <taxon>Chaetothyriomycetidae</taxon>
        <taxon>Chaetothyriales</taxon>
        <taxon>Herpotrichiellaceae</taxon>
        <taxon>Exophiala</taxon>
    </lineage>
</organism>
<evidence type="ECO:0000256" key="1">
    <source>
        <dbReference type="SAM" id="MobiDB-lite"/>
    </source>
</evidence>
<dbReference type="PANTHER" id="PTHR40462">
    <property type="entry name" value="CHROMOSOME 1, WHOLE GENOME SHOTGUN SEQUENCE"/>
    <property type="match status" value="1"/>
</dbReference>
<reference evidence="2 3" key="1">
    <citation type="submission" date="2017-03" db="EMBL/GenBank/DDBJ databases">
        <title>Genomes of endolithic fungi from Antarctica.</title>
        <authorList>
            <person name="Coleine C."/>
            <person name="Masonjones S."/>
            <person name="Stajich J.E."/>
        </authorList>
    </citation>
    <scope>NUCLEOTIDE SEQUENCE [LARGE SCALE GENOMIC DNA]</scope>
    <source>
        <strain evidence="2 3">CCFEE 6314</strain>
    </source>
</reference>
<sequence length="90" mass="9824">MNNMNPMNNQHGQGQGPKEDYLDKGLDAVEKKFGKGKIDPAAQRSTNEKITDKARNMFESSTGKKVPDKLVLRGLFSSPKGAVTTSWLSG</sequence>
<comment type="caution">
    <text evidence="2">The sequence shown here is derived from an EMBL/GenBank/DDBJ whole genome shotgun (WGS) entry which is preliminary data.</text>
</comment>
<feature type="region of interest" description="Disordered" evidence="1">
    <location>
        <begin position="1"/>
        <end position="23"/>
    </location>
</feature>
<proteinExistence type="predicted"/>
<dbReference type="AlphaFoldDB" id="A0A438NGW9"/>